<dbReference type="Pfam" id="PF00250">
    <property type="entry name" value="Forkhead"/>
    <property type="match status" value="1"/>
</dbReference>
<evidence type="ECO:0000256" key="6">
    <source>
        <dbReference type="PROSITE-ProRule" id="PRU00089"/>
    </source>
</evidence>
<evidence type="ECO:0000256" key="4">
    <source>
        <dbReference type="ARBA" id="ARBA00023163"/>
    </source>
</evidence>
<dbReference type="STRING" id="1076935.U4LJ84"/>
<dbReference type="PROSITE" id="PS00657">
    <property type="entry name" value="FORK_HEAD_1"/>
    <property type="match status" value="1"/>
</dbReference>
<dbReference type="GO" id="GO:0000978">
    <property type="term" value="F:RNA polymerase II cis-regulatory region sequence-specific DNA binding"/>
    <property type="evidence" value="ECO:0007669"/>
    <property type="project" value="TreeGrafter"/>
</dbReference>
<dbReference type="GO" id="GO:0000981">
    <property type="term" value="F:DNA-binding transcription factor activity, RNA polymerase II-specific"/>
    <property type="evidence" value="ECO:0007669"/>
    <property type="project" value="TreeGrafter"/>
</dbReference>
<dbReference type="InterPro" id="IPR008984">
    <property type="entry name" value="SMAD_FHA_dom_sf"/>
</dbReference>
<feature type="compositionally biased region" description="Polar residues" evidence="7">
    <location>
        <begin position="490"/>
        <end position="503"/>
    </location>
</feature>
<feature type="domain" description="FHA" evidence="8">
    <location>
        <begin position="108"/>
        <end position="178"/>
    </location>
</feature>
<organism evidence="10 11">
    <name type="scientific">Pyronema omphalodes (strain CBS 100304)</name>
    <name type="common">Pyronema confluens</name>
    <dbReference type="NCBI Taxonomy" id="1076935"/>
    <lineage>
        <taxon>Eukaryota</taxon>
        <taxon>Fungi</taxon>
        <taxon>Dikarya</taxon>
        <taxon>Ascomycota</taxon>
        <taxon>Pezizomycotina</taxon>
        <taxon>Pezizomycetes</taxon>
        <taxon>Pezizales</taxon>
        <taxon>Pyronemataceae</taxon>
        <taxon>Pyronema</taxon>
    </lineage>
</organism>
<dbReference type="SUPFAM" id="SSF49879">
    <property type="entry name" value="SMAD/FHA domain"/>
    <property type="match status" value="1"/>
</dbReference>
<dbReference type="Proteomes" id="UP000018144">
    <property type="component" value="Unassembled WGS sequence"/>
</dbReference>
<feature type="domain" description="Fork-head" evidence="9">
    <location>
        <begin position="302"/>
        <end position="392"/>
    </location>
</feature>
<dbReference type="GO" id="GO:0005634">
    <property type="term" value="C:nucleus"/>
    <property type="evidence" value="ECO:0007669"/>
    <property type="project" value="UniProtKB-SubCell"/>
</dbReference>
<feature type="compositionally biased region" description="Low complexity" evidence="7">
    <location>
        <begin position="586"/>
        <end position="599"/>
    </location>
</feature>
<dbReference type="SUPFAM" id="SSF46785">
    <property type="entry name" value="Winged helix' DNA-binding domain"/>
    <property type="match status" value="1"/>
</dbReference>
<keyword evidence="2" id="KW-0805">Transcription regulation</keyword>
<evidence type="ECO:0000313" key="11">
    <source>
        <dbReference type="Proteomes" id="UP000018144"/>
    </source>
</evidence>
<dbReference type="InterPro" id="IPR018122">
    <property type="entry name" value="TF_fork_head_CS_1"/>
</dbReference>
<feature type="compositionally biased region" description="Low complexity" evidence="7">
    <location>
        <begin position="508"/>
        <end position="521"/>
    </location>
</feature>
<dbReference type="FunFam" id="1.10.10.10:FF:000030">
    <property type="entry name" value="Forkhead box protein K2"/>
    <property type="match status" value="1"/>
</dbReference>
<dbReference type="SMART" id="SM00240">
    <property type="entry name" value="FHA"/>
    <property type="match status" value="1"/>
</dbReference>
<evidence type="ECO:0000256" key="7">
    <source>
        <dbReference type="SAM" id="MobiDB-lite"/>
    </source>
</evidence>
<keyword evidence="3 6" id="KW-0238">DNA-binding</keyword>
<sequence>MPPSTQRRPRRRTGSTPPHDEAADSSSTRSRPKRRKVSPTLGTAMTDAPLEQVNAVIAALQLPAEPPLPVAAIEWANEKNFALNTQGITAYAKLAGKDWTYYIKDLTVRIGRPPDRAATAPTDGTPTPPRPEEVHIDLGPSKLVSRQHAVISYDTNGNHNWQLHVLGRNGVKIDDINHRKDTSAILRSGSVIEIGGCQMMFVLPNKPTMIAATFMEQAQMQPYYIEEEPPLIVSPAKSSNHNEIGTKKVAPSGSTARGEKTITGDIGADEPNIKAPITTKSQGIIELGEEIDYSQDAHKDTKPPYSYALLIAQAILSSESEQLTLNSIYQFITEKYAFYRHSNTGWQNSIRHNLSLNKAFRKIPRRTDEPGKGMKWELLPEHRDEYIKKLRRPSKDGRTRSPQTSPGNIKPLIPHDVALSGSGSGAGAGAGAIGAITAAGAGGMGGIGSSGALGAGLDLNISGGSVNTGTLSIGFGGSGSGTYTASGSSHPNHTPHASQNLTPTPDLRPTSSRSATPPSTSHLRGGAFTPDYKSLHPHSSLAPSGLGISPGPGPGQGGLSSTDDLHLPVSSSVTPAAQKQHPRLAPPQSASQLPSSYLPTSSPAPFWKYVQGFSSPSKEGSSPPGTPGTGRQGQGAIGQEHKFGVPGVREMQSPTKSRGVPRLMPNEPEEEDEDMEEDLGYLGDFQGIDLRRKVWPSIN</sequence>
<dbReference type="OMA" id="EKYAFYR"/>
<reference evidence="10 11" key="1">
    <citation type="journal article" date="2013" name="PLoS Genet.">
        <title>The genome and development-dependent transcriptomes of Pyronema confluens: a window into fungal evolution.</title>
        <authorList>
            <person name="Traeger S."/>
            <person name="Altegoer F."/>
            <person name="Freitag M."/>
            <person name="Gabaldon T."/>
            <person name="Kempken F."/>
            <person name="Kumar A."/>
            <person name="Marcet-Houben M."/>
            <person name="Poggeler S."/>
            <person name="Stajich J.E."/>
            <person name="Nowrousian M."/>
        </authorList>
    </citation>
    <scope>NUCLEOTIDE SEQUENCE [LARGE SCALE GENOMIC DNA]</scope>
    <source>
        <strain evidence="11">CBS 100304</strain>
        <tissue evidence="10">Vegetative mycelium</tissue>
    </source>
</reference>
<keyword evidence="11" id="KW-1185">Reference proteome</keyword>
<evidence type="ECO:0000256" key="2">
    <source>
        <dbReference type="ARBA" id="ARBA00023015"/>
    </source>
</evidence>
<feature type="DNA-binding region" description="Fork-head" evidence="6">
    <location>
        <begin position="302"/>
        <end position="392"/>
    </location>
</feature>
<dbReference type="InterPro" id="IPR036388">
    <property type="entry name" value="WH-like_DNA-bd_sf"/>
</dbReference>
<dbReference type="InterPro" id="IPR000253">
    <property type="entry name" value="FHA_dom"/>
</dbReference>
<dbReference type="Gene3D" id="1.10.10.10">
    <property type="entry name" value="Winged helix-like DNA-binding domain superfamily/Winged helix DNA-binding domain"/>
    <property type="match status" value="1"/>
</dbReference>
<dbReference type="PROSITE" id="PS50006">
    <property type="entry name" value="FHA_DOMAIN"/>
    <property type="match status" value="1"/>
</dbReference>
<name>U4LJ84_PYROM</name>
<keyword evidence="5 6" id="KW-0539">Nucleus</keyword>
<dbReference type="PANTHER" id="PTHR45881:SF1">
    <property type="entry name" value="FORK HEAD PROTEIN HOMOLOG 2"/>
    <property type="match status" value="1"/>
</dbReference>
<dbReference type="OrthoDB" id="5954824at2759"/>
<feature type="region of interest" description="Disordered" evidence="7">
    <location>
        <begin position="482"/>
        <end position="676"/>
    </location>
</feature>
<dbReference type="PANTHER" id="PTHR45881">
    <property type="entry name" value="CHECKPOINT SUPPRESSOR 1-LIKE, ISOFORM A-RELATED"/>
    <property type="match status" value="1"/>
</dbReference>
<comment type="subcellular location">
    <subcellularLocation>
        <location evidence="1 6">Nucleus</location>
    </subcellularLocation>
</comment>
<dbReference type="InterPro" id="IPR001766">
    <property type="entry name" value="Fork_head_dom"/>
</dbReference>
<feature type="compositionally biased region" description="Gly residues" evidence="7">
    <location>
        <begin position="548"/>
        <end position="558"/>
    </location>
</feature>
<feature type="compositionally biased region" description="Low complexity" evidence="7">
    <location>
        <begin position="116"/>
        <end position="125"/>
    </location>
</feature>
<evidence type="ECO:0000259" key="8">
    <source>
        <dbReference type="PROSITE" id="PS50006"/>
    </source>
</evidence>
<dbReference type="Gene3D" id="2.60.200.20">
    <property type="match status" value="1"/>
</dbReference>
<accession>U4LJ84</accession>
<gene>
    <name evidence="10" type="ORF">PCON_04404</name>
</gene>
<dbReference type="EMBL" id="HF936646">
    <property type="protein sequence ID" value="CCX17400.1"/>
    <property type="molecule type" value="Genomic_DNA"/>
</dbReference>
<dbReference type="PROSITE" id="PS50039">
    <property type="entry name" value="FORK_HEAD_3"/>
    <property type="match status" value="1"/>
</dbReference>
<evidence type="ECO:0000256" key="3">
    <source>
        <dbReference type="ARBA" id="ARBA00023125"/>
    </source>
</evidence>
<keyword evidence="4" id="KW-0804">Transcription</keyword>
<dbReference type="eggNOG" id="KOG2294">
    <property type="taxonomic scope" value="Eukaryota"/>
</dbReference>
<evidence type="ECO:0000256" key="5">
    <source>
        <dbReference type="ARBA" id="ARBA00023242"/>
    </source>
</evidence>
<dbReference type="AlphaFoldDB" id="U4LJ84"/>
<dbReference type="Pfam" id="PF00498">
    <property type="entry name" value="FHA"/>
    <property type="match status" value="1"/>
</dbReference>
<evidence type="ECO:0000259" key="9">
    <source>
        <dbReference type="PROSITE" id="PS50039"/>
    </source>
</evidence>
<feature type="compositionally biased region" description="Gly residues" evidence="7">
    <location>
        <begin position="627"/>
        <end position="636"/>
    </location>
</feature>
<protein>
    <submittedName>
        <fullName evidence="10">Similar to Fork head protein homolog 2 acc. no. O60129</fullName>
    </submittedName>
</protein>
<feature type="compositionally biased region" description="Acidic residues" evidence="7">
    <location>
        <begin position="667"/>
        <end position="676"/>
    </location>
</feature>
<feature type="compositionally biased region" description="Low complexity" evidence="7">
    <location>
        <begin position="611"/>
        <end position="623"/>
    </location>
</feature>
<dbReference type="SMART" id="SM00339">
    <property type="entry name" value="FH"/>
    <property type="match status" value="1"/>
</dbReference>
<feature type="region of interest" description="Disordered" evidence="7">
    <location>
        <begin position="113"/>
        <end position="132"/>
    </location>
</feature>
<dbReference type="InterPro" id="IPR036390">
    <property type="entry name" value="WH_DNA-bd_sf"/>
</dbReference>
<dbReference type="InterPro" id="IPR030456">
    <property type="entry name" value="TF_fork_head_CS_2"/>
</dbReference>
<feature type="compositionally biased region" description="Basic and acidic residues" evidence="7">
    <location>
        <begin position="390"/>
        <end position="399"/>
    </location>
</feature>
<evidence type="ECO:0000313" key="10">
    <source>
        <dbReference type="EMBL" id="CCX17400.1"/>
    </source>
</evidence>
<dbReference type="PRINTS" id="PR00053">
    <property type="entry name" value="FORKHEAD"/>
</dbReference>
<dbReference type="PROSITE" id="PS00658">
    <property type="entry name" value="FORK_HEAD_2"/>
    <property type="match status" value="1"/>
</dbReference>
<dbReference type="CDD" id="cd22701">
    <property type="entry name" value="FHA_FKH1-like"/>
    <property type="match status" value="1"/>
</dbReference>
<feature type="region of interest" description="Disordered" evidence="7">
    <location>
        <begin position="1"/>
        <end position="46"/>
    </location>
</feature>
<feature type="region of interest" description="Disordered" evidence="7">
    <location>
        <begin position="236"/>
        <end position="273"/>
    </location>
</feature>
<feature type="region of interest" description="Disordered" evidence="7">
    <location>
        <begin position="390"/>
        <end position="417"/>
    </location>
</feature>
<dbReference type="CDD" id="cd00059">
    <property type="entry name" value="FH_FOX"/>
    <property type="match status" value="1"/>
</dbReference>
<evidence type="ECO:0000256" key="1">
    <source>
        <dbReference type="ARBA" id="ARBA00004123"/>
    </source>
</evidence>
<proteinExistence type="predicted"/>